<keyword evidence="2" id="KW-0143">Chaperone</keyword>
<accession>A0AAN6GK92</accession>
<dbReference type="EMBL" id="JAPDMZ010000270">
    <property type="protein sequence ID" value="KAK0544651.1"/>
    <property type="molecule type" value="Genomic_DNA"/>
</dbReference>
<dbReference type="Pfam" id="PF00226">
    <property type="entry name" value="DnaJ"/>
    <property type="match status" value="1"/>
</dbReference>
<dbReference type="CDD" id="cd06257">
    <property type="entry name" value="DnaJ"/>
    <property type="match status" value="1"/>
</dbReference>
<evidence type="ECO:0000313" key="6">
    <source>
        <dbReference type="EMBL" id="KAK0544651.1"/>
    </source>
</evidence>
<dbReference type="GO" id="GO:0051259">
    <property type="term" value="P:protein complex oligomerization"/>
    <property type="evidence" value="ECO:0007669"/>
    <property type="project" value="InterPro"/>
</dbReference>
<dbReference type="InterPro" id="IPR001623">
    <property type="entry name" value="DnaJ_domain"/>
</dbReference>
<dbReference type="GO" id="GO:0051087">
    <property type="term" value="F:protein-folding chaperone binding"/>
    <property type="evidence" value="ECO:0007669"/>
    <property type="project" value="InterPro"/>
</dbReference>
<evidence type="ECO:0000256" key="1">
    <source>
        <dbReference type="ARBA" id="ARBA00010476"/>
    </source>
</evidence>
<evidence type="ECO:0000259" key="5">
    <source>
        <dbReference type="PROSITE" id="PS50076"/>
    </source>
</evidence>
<dbReference type="Gene3D" id="1.10.287.110">
    <property type="entry name" value="DnaJ domain"/>
    <property type="match status" value="1"/>
</dbReference>
<dbReference type="GO" id="GO:0001671">
    <property type="term" value="F:ATPase activator activity"/>
    <property type="evidence" value="ECO:0007669"/>
    <property type="project" value="InterPro"/>
</dbReference>
<dbReference type="SUPFAM" id="SSF47144">
    <property type="entry name" value="HSC20 (HSCB), C-terminal oligomerisation domain"/>
    <property type="match status" value="1"/>
</dbReference>
<sequence length="169" mass="19395">MEDIPGNGWGIDDKEVKNKWRRLMANTHPDRMAGKSEEEQQAAAQHSTVVNRAYETLINPLLRAQYLLEQHGISPADEADSLEDSELLMEVLELRERLEDASSEQDAVEVREENRERLNETLAHLSKAFGASPPDLEQARKLTVELRYWLNIDKAAREWAPGKRVELQH</sequence>
<feature type="region of interest" description="Disordered" evidence="4">
    <location>
        <begin position="22"/>
        <end position="44"/>
    </location>
</feature>
<organism evidence="6 7">
    <name type="scientific">Tilletia horrida</name>
    <dbReference type="NCBI Taxonomy" id="155126"/>
    <lineage>
        <taxon>Eukaryota</taxon>
        <taxon>Fungi</taxon>
        <taxon>Dikarya</taxon>
        <taxon>Basidiomycota</taxon>
        <taxon>Ustilaginomycotina</taxon>
        <taxon>Exobasidiomycetes</taxon>
        <taxon>Tilletiales</taxon>
        <taxon>Tilletiaceae</taxon>
        <taxon>Tilletia</taxon>
    </lineage>
</organism>
<proteinExistence type="inferred from homology"/>
<dbReference type="GO" id="GO:0005739">
    <property type="term" value="C:mitochondrion"/>
    <property type="evidence" value="ECO:0007669"/>
    <property type="project" value="TreeGrafter"/>
</dbReference>
<evidence type="ECO:0000256" key="4">
    <source>
        <dbReference type="SAM" id="MobiDB-lite"/>
    </source>
</evidence>
<evidence type="ECO:0000313" key="7">
    <source>
        <dbReference type="Proteomes" id="UP001176517"/>
    </source>
</evidence>
<dbReference type="AlphaFoldDB" id="A0AAN6GK92"/>
<keyword evidence="7" id="KW-1185">Reference proteome</keyword>
<keyword evidence="3" id="KW-0175">Coiled coil</keyword>
<reference evidence="6" key="1">
    <citation type="journal article" date="2023" name="PhytoFront">
        <title>Draft Genome Resources of Seven Strains of Tilletia horrida, Causal Agent of Kernel Smut of Rice.</title>
        <authorList>
            <person name="Khanal S."/>
            <person name="Antony Babu S."/>
            <person name="Zhou X.G."/>
        </authorList>
    </citation>
    <scope>NUCLEOTIDE SEQUENCE</scope>
    <source>
        <strain evidence="6">TX6</strain>
    </source>
</reference>
<dbReference type="InterPro" id="IPR036386">
    <property type="entry name" value="HscB_C_sf"/>
</dbReference>
<comment type="similarity">
    <text evidence="1">Belongs to the HscB family.</text>
</comment>
<evidence type="ECO:0000256" key="3">
    <source>
        <dbReference type="SAM" id="Coils"/>
    </source>
</evidence>
<dbReference type="Pfam" id="PF07743">
    <property type="entry name" value="HSCB_C"/>
    <property type="match status" value="1"/>
</dbReference>
<gene>
    <name evidence="6" type="primary">JAC1</name>
    <name evidence="6" type="ORF">OC846_005985</name>
</gene>
<protein>
    <submittedName>
        <fullName evidence="6">Molecular chaperone</fullName>
    </submittedName>
</protein>
<dbReference type="PROSITE" id="PS50076">
    <property type="entry name" value="DNAJ_2"/>
    <property type="match status" value="1"/>
</dbReference>
<dbReference type="InterPro" id="IPR009073">
    <property type="entry name" value="HscB_oligo_C"/>
</dbReference>
<name>A0AAN6GK92_9BASI</name>
<dbReference type="PANTHER" id="PTHR14021:SF15">
    <property type="entry name" value="IRON-SULFUR CLUSTER CO-CHAPERONE PROTEIN HSCB"/>
    <property type="match status" value="1"/>
</dbReference>
<feature type="coiled-coil region" evidence="3">
    <location>
        <begin position="91"/>
        <end position="128"/>
    </location>
</feature>
<feature type="compositionally biased region" description="Basic and acidic residues" evidence="4">
    <location>
        <begin position="28"/>
        <end position="38"/>
    </location>
</feature>
<dbReference type="GO" id="GO:0044571">
    <property type="term" value="P:[2Fe-2S] cluster assembly"/>
    <property type="evidence" value="ECO:0007669"/>
    <property type="project" value="InterPro"/>
</dbReference>
<dbReference type="NCBIfam" id="TIGR00714">
    <property type="entry name" value="hscB"/>
    <property type="match status" value="1"/>
</dbReference>
<feature type="domain" description="J" evidence="5">
    <location>
        <begin position="1"/>
        <end position="72"/>
    </location>
</feature>
<dbReference type="Proteomes" id="UP001176517">
    <property type="component" value="Unassembled WGS sequence"/>
</dbReference>
<dbReference type="Gene3D" id="1.20.1280.20">
    <property type="entry name" value="HscB, C-terminal domain"/>
    <property type="match status" value="1"/>
</dbReference>
<dbReference type="PANTHER" id="PTHR14021">
    <property type="entry name" value="IRON-SULFUR CLUSTER CO-CHAPERONE PROTEIN HSCB"/>
    <property type="match status" value="1"/>
</dbReference>
<dbReference type="InterPro" id="IPR036869">
    <property type="entry name" value="J_dom_sf"/>
</dbReference>
<evidence type="ECO:0000256" key="2">
    <source>
        <dbReference type="ARBA" id="ARBA00023186"/>
    </source>
</evidence>
<comment type="caution">
    <text evidence="6">The sequence shown here is derived from an EMBL/GenBank/DDBJ whole genome shotgun (WGS) entry which is preliminary data.</text>
</comment>
<dbReference type="InterPro" id="IPR004640">
    <property type="entry name" value="HscB"/>
</dbReference>
<dbReference type="SUPFAM" id="SSF46565">
    <property type="entry name" value="Chaperone J-domain"/>
    <property type="match status" value="1"/>
</dbReference>